<reference evidence="1" key="1">
    <citation type="journal article" date="2014" name="Int. J. Syst. Evol. Microbiol.">
        <title>Complete genome sequence of Corynebacterium casei LMG S-19264T (=DSM 44701T), isolated from a smear-ripened cheese.</title>
        <authorList>
            <consortium name="US DOE Joint Genome Institute (JGI-PGF)"/>
            <person name="Walter F."/>
            <person name="Albersmeier A."/>
            <person name="Kalinowski J."/>
            <person name="Ruckert C."/>
        </authorList>
    </citation>
    <scope>NUCLEOTIDE SEQUENCE</scope>
    <source>
        <strain evidence="1">JCM 4637</strain>
    </source>
</reference>
<sequence>MPSPRTACGLSRLAQQLLPVLYQHRLLATSQLHTLLTPEARSTVYLRRQLGELCTLGFASTTVRRNGRMGRSEFLWFLTPDGCELVEQNREITQRAYRISPVTAASQLQDHTLAVVDTGIAFTTWARRSGDECGPLDWESELAHRIRDGDNRLGDEAVLVPDAVLRYTRTTDTGRRRMLSFFLEIDRATMQTTRLGQKLTAYARYATYLPQPLPGRRPAPGTVAGREAWRDRYPALPRLLFVFTGASETVLARRIDDLRALAEADTRLRRNPLNAGATTLDQLRDHGPFAPIVTPLLGNPTPTDVLMTPAHPVRAETP</sequence>
<dbReference type="AlphaFoldDB" id="A0A918X754"/>
<name>A0A918X754_9ACTN</name>
<protein>
    <recommendedName>
        <fullName evidence="3">Replication-relaxation</fullName>
    </recommendedName>
</protein>
<dbReference type="EMBL" id="BMVC01000024">
    <property type="protein sequence ID" value="GHD16318.1"/>
    <property type="molecule type" value="Genomic_DNA"/>
</dbReference>
<comment type="caution">
    <text evidence="1">The sequence shown here is derived from an EMBL/GenBank/DDBJ whole genome shotgun (WGS) entry which is preliminary data.</text>
</comment>
<dbReference type="Proteomes" id="UP000638353">
    <property type="component" value="Unassembled WGS sequence"/>
</dbReference>
<dbReference type="RefSeq" id="WP_189828259.1">
    <property type="nucleotide sequence ID" value="NZ_BMVC01000024.1"/>
</dbReference>
<proteinExistence type="predicted"/>
<evidence type="ECO:0008006" key="3">
    <source>
        <dbReference type="Google" id="ProtNLM"/>
    </source>
</evidence>
<reference evidence="1" key="2">
    <citation type="submission" date="2020-09" db="EMBL/GenBank/DDBJ databases">
        <authorList>
            <person name="Sun Q."/>
            <person name="Ohkuma M."/>
        </authorList>
    </citation>
    <scope>NUCLEOTIDE SEQUENCE</scope>
    <source>
        <strain evidence="1">JCM 4637</strain>
    </source>
</reference>
<dbReference type="InterPro" id="IPR025855">
    <property type="entry name" value="Replic_Relax"/>
</dbReference>
<evidence type="ECO:0000313" key="1">
    <source>
        <dbReference type="EMBL" id="GHD16318.1"/>
    </source>
</evidence>
<gene>
    <name evidence="1" type="ORF">GCM10010334_77310</name>
</gene>
<dbReference type="Pfam" id="PF13814">
    <property type="entry name" value="Replic_Relax"/>
    <property type="match status" value="1"/>
</dbReference>
<evidence type="ECO:0000313" key="2">
    <source>
        <dbReference type="Proteomes" id="UP000638353"/>
    </source>
</evidence>
<accession>A0A918X754</accession>
<organism evidence="1 2">
    <name type="scientific">Streptomyces finlayi</name>
    <dbReference type="NCBI Taxonomy" id="67296"/>
    <lineage>
        <taxon>Bacteria</taxon>
        <taxon>Bacillati</taxon>
        <taxon>Actinomycetota</taxon>
        <taxon>Actinomycetes</taxon>
        <taxon>Kitasatosporales</taxon>
        <taxon>Streptomycetaceae</taxon>
        <taxon>Streptomyces</taxon>
    </lineage>
</organism>